<protein>
    <submittedName>
        <fullName evidence="2">Putative transcriptional regulator with HTH domain</fullName>
    </submittedName>
</protein>
<dbReference type="Gene3D" id="3.30.950.30">
    <property type="entry name" value="Schlafen, AAA domain"/>
    <property type="match status" value="1"/>
</dbReference>
<dbReference type="HOGENOM" id="CLU_2894055_0_0_0"/>
<dbReference type="STRING" id="891968.Anamo_0731"/>
<reference evidence="3" key="1">
    <citation type="journal article" date="2013" name="Stand. Genomic Sci.">
        <title>Complete genome sequence of the moderate thermophile Anaerobaculum mobile type strain (NGA(T)).</title>
        <authorList>
            <person name="Mavromatis K."/>
            <person name="Stackebrandt E."/>
            <person name="Held B."/>
            <person name="Lapidus A."/>
            <person name="Nolan M."/>
            <person name="Lucas S."/>
            <person name="Hammon N."/>
            <person name="Deshpande S."/>
            <person name="Cheng J.F."/>
            <person name="Tapia R."/>
            <person name="Goodwin L.A."/>
            <person name="Pitluck S."/>
            <person name="Liolios K."/>
            <person name="Pagani I."/>
            <person name="Ivanova N."/>
            <person name="Mikhailova N."/>
            <person name="Huntemann M."/>
            <person name="Pati A."/>
            <person name="Chen A."/>
            <person name="Palaniappan K."/>
            <person name="Land M."/>
            <person name="Rohde M."/>
            <person name="Spring S."/>
            <person name="Goker M."/>
            <person name="Woyke T."/>
            <person name="Detter J.C."/>
            <person name="Bristow J."/>
            <person name="Eisen J.A."/>
            <person name="Markowitz V."/>
            <person name="Hugenholtz P."/>
            <person name="Klenk H.P."/>
            <person name="Kyrpides N.C."/>
        </authorList>
    </citation>
    <scope>NUCLEOTIDE SEQUENCE</scope>
    <source>
        <strain evidence="3">ATCC BAA-54 / DSM 13181 / NGA</strain>
    </source>
</reference>
<proteinExistence type="predicted"/>
<name>I4BVR9_ACEMN</name>
<dbReference type="Pfam" id="PF04326">
    <property type="entry name" value="SLFN_AlbA_2"/>
    <property type="match status" value="1"/>
</dbReference>
<accession>I4BVR9</accession>
<dbReference type="AlphaFoldDB" id="I4BVR9"/>
<evidence type="ECO:0000313" key="2">
    <source>
        <dbReference type="EMBL" id="AFM21376.1"/>
    </source>
</evidence>
<gene>
    <name evidence="2" type="ordered locus">Anamo_0731</name>
</gene>
<evidence type="ECO:0000259" key="1">
    <source>
        <dbReference type="Pfam" id="PF04326"/>
    </source>
</evidence>
<dbReference type="eggNOG" id="COG2865">
    <property type="taxonomic scope" value="Bacteria"/>
</dbReference>
<dbReference type="PANTHER" id="PTHR30595:SF6">
    <property type="entry name" value="SCHLAFEN ALBA-2 DOMAIN-CONTAINING PROTEIN"/>
    <property type="match status" value="1"/>
</dbReference>
<organism evidence="2 3">
    <name type="scientific">Acetomicrobium mobile (strain ATCC BAA-54 / DSM 13181 / JCM 12221 / NGA)</name>
    <name type="common">Anaerobaculum mobile</name>
    <dbReference type="NCBI Taxonomy" id="891968"/>
    <lineage>
        <taxon>Bacteria</taxon>
        <taxon>Thermotogati</taxon>
        <taxon>Synergistota</taxon>
        <taxon>Synergistia</taxon>
        <taxon>Synergistales</taxon>
        <taxon>Acetomicrobiaceae</taxon>
        <taxon>Acetomicrobium</taxon>
    </lineage>
</organism>
<dbReference type="EMBL" id="CP003198">
    <property type="protein sequence ID" value="AFM21376.1"/>
    <property type="molecule type" value="Genomic_DNA"/>
</dbReference>
<evidence type="ECO:0000313" key="3">
    <source>
        <dbReference type="Proteomes" id="UP000006061"/>
    </source>
</evidence>
<dbReference type="InterPro" id="IPR007421">
    <property type="entry name" value="Schlafen_AlbA_2_dom"/>
</dbReference>
<feature type="domain" description="Schlafen AlbA-2" evidence="1">
    <location>
        <begin position="14"/>
        <end position="56"/>
    </location>
</feature>
<dbReference type="Proteomes" id="UP000006061">
    <property type="component" value="Chromosome"/>
</dbReference>
<sequence length="62" mass="6834">MYESEILELFEEEEGSRLEFKEKFNDGVMKTISAFANTYGGVIIIGVSNGKQIVGIDLNDGS</sequence>
<keyword evidence="3" id="KW-1185">Reference proteome</keyword>
<dbReference type="PANTHER" id="PTHR30595">
    <property type="entry name" value="GLPR-RELATED TRANSCRIPTIONAL REPRESSOR"/>
    <property type="match status" value="1"/>
</dbReference>
<dbReference type="PATRIC" id="fig|891968.3.peg.723"/>
<dbReference type="KEGG" id="amo:Anamo_0731"/>
<dbReference type="InterPro" id="IPR038461">
    <property type="entry name" value="Schlafen_AlbA_2_dom_sf"/>
</dbReference>